<organism evidence="1 2">
    <name type="scientific">Zalaria obscura</name>
    <dbReference type="NCBI Taxonomy" id="2024903"/>
    <lineage>
        <taxon>Eukaryota</taxon>
        <taxon>Fungi</taxon>
        <taxon>Dikarya</taxon>
        <taxon>Ascomycota</taxon>
        <taxon>Pezizomycotina</taxon>
        <taxon>Dothideomycetes</taxon>
        <taxon>Dothideomycetidae</taxon>
        <taxon>Dothideales</taxon>
        <taxon>Zalariaceae</taxon>
        <taxon>Zalaria</taxon>
    </lineage>
</organism>
<protein>
    <submittedName>
        <fullName evidence="1">Uncharacterized protein</fullName>
    </submittedName>
</protein>
<comment type="caution">
    <text evidence="1">The sequence shown here is derived from an EMBL/GenBank/DDBJ whole genome shotgun (WGS) entry which is preliminary data.</text>
</comment>
<dbReference type="EMBL" id="JAMKPW020000015">
    <property type="protein sequence ID" value="KAK8210363.1"/>
    <property type="molecule type" value="Genomic_DNA"/>
</dbReference>
<reference evidence="1" key="1">
    <citation type="submission" date="2024-02" db="EMBL/GenBank/DDBJ databases">
        <title>Metagenome Assembled Genome of Zalaria obscura JY119.</title>
        <authorList>
            <person name="Vighnesh L."/>
            <person name="Jagadeeshwari U."/>
            <person name="Venkata Ramana C."/>
            <person name="Sasikala C."/>
        </authorList>
    </citation>
    <scope>NUCLEOTIDE SEQUENCE</scope>
    <source>
        <strain evidence="1">JY119</strain>
    </source>
</reference>
<keyword evidence="2" id="KW-1185">Reference proteome</keyword>
<sequence>MADLAEQLKWVNDAAQSEAKGVPGAHLDLLEAIQALSNAVTTPAEKLLRIRFQPYLNVCIRIGQELGILQVLAARGPKTTAAEISAQIKVDGLLIGENISPCKVCRLLMIPVRVMRPITLAGIADEVGVAEYAPNETTSYAIQKGIIGDVNTDIVLKTCSSVGPMMRDNEFHQFPTADQITPVSYTLGKPLFPFLSENPEYGTAFNNFMAARRQATWHKWYNVYPAAERLPLQRLKTEKDAVLLVDVGGGTGYWTQAFSEHFQGSLPGRLIVQDLPKVVHGISIQGIEHMSYDFFTPQPVKGARAYYFKAVMHDFNDEVAEKILGNTVAAMEKGYSTLLIEDFVLPEKGVGWRAAHLDIAMMVLNTGIERTEKQWKNLLESVGVKIVKIWSVGDISEGNEAVIECEKV</sequence>
<evidence type="ECO:0000313" key="2">
    <source>
        <dbReference type="Proteomes" id="UP001320706"/>
    </source>
</evidence>
<accession>A0ACC3SEH9</accession>
<dbReference type="Proteomes" id="UP001320706">
    <property type="component" value="Unassembled WGS sequence"/>
</dbReference>
<gene>
    <name evidence="1" type="ORF">M8818_003533</name>
</gene>
<proteinExistence type="predicted"/>
<evidence type="ECO:0000313" key="1">
    <source>
        <dbReference type="EMBL" id="KAK8210363.1"/>
    </source>
</evidence>
<name>A0ACC3SEH9_9PEZI</name>